<dbReference type="KEGG" id="mbr:MONBRDRAFT_33107"/>
<dbReference type="STRING" id="81824.A9V3R3"/>
<dbReference type="GO" id="GO:0005768">
    <property type="term" value="C:endosome"/>
    <property type="evidence" value="ECO:0000318"/>
    <property type="project" value="GO_Central"/>
</dbReference>
<dbReference type="OMA" id="WRQIYKG"/>
<dbReference type="PROSITE" id="PS50942">
    <property type="entry name" value="ENTH"/>
    <property type="match status" value="1"/>
</dbReference>
<evidence type="ECO:0000313" key="3">
    <source>
        <dbReference type="EMBL" id="EDQ87750.1"/>
    </source>
</evidence>
<name>A9V3R3_MONBE</name>
<dbReference type="PANTHER" id="PTHR12276:SF45">
    <property type="entry name" value="CLATHRIN INTERACTOR 1"/>
    <property type="match status" value="1"/>
</dbReference>
<dbReference type="Pfam" id="PF01417">
    <property type="entry name" value="ENTH"/>
    <property type="match status" value="1"/>
</dbReference>
<dbReference type="eggNOG" id="KOG2057">
    <property type="taxonomic scope" value="Eukaryota"/>
</dbReference>
<evidence type="ECO:0000256" key="1">
    <source>
        <dbReference type="SAM" id="MobiDB-lite"/>
    </source>
</evidence>
<sequence length="566" mass="60117">MSFMAKVNQLKNKAVDVAMNYTPIEVKVREATNPDEAWGPHGTLMSEIAQATYSYEEYPEAMNMLWKRILKDREGRNWRRIYKGLLVLAHLIRNGSSRVIDSARDHVYDLRQLERFEFLDKMGKDQGINVRQKSKDLCDLLADDERLRAERRTAKTNRKRYKGVANPNFRGYDDDDYHTGGFGGGQGGRSRYKDDDADSTDSTIRHSTQTRSRFRDDDEDDDSYVGPSQHSSSRRRDAEDGADDDFATLRKTEDKPASQADNGGLIDLLGGASTSAAPASSQAANFANFNPRAGGDDDFGAFAGADSGSAKAGNTDDFAEFASASTSSAAPAGFDLLGASSPSAPTSAPANSSADLFGAFGSAPPASAPAAVNNDPFAMMMGGSAPAAPVTSSGSGDLLAPMQSSSSASQPPASSAAPKKAAGPTVIAGVTFDLDNLTMDSKKQAQQSRAAAASNTSVFDMGGGNAAASTMSSGYGAQQMGQRGGMQQQPMMMGGMQQPMMMGGMQQQQPMMMGGMMGGMQQQPMAGMGGMGMMPQHQQQQQMMGMGMNYGGQNMYNGAAQGSVFR</sequence>
<proteinExistence type="predicted"/>
<dbReference type="AlphaFoldDB" id="A9V3R3"/>
<dbReference type="InParanoid" id="A9V3R3"/>
<dbReference type="SMART" id="SM00273">
    <property type="entry name" value="ENTH"/>
    <property type="match status" value="1"/>
</dbReference>
<reference evidence="3 4" key="1">
    <citation type="journal article" date="2008" name="Nature">
        <title>The genome of the choanoflagellate Monosiga brevicollis and the origin of metazoans.</title>
        <authorList>
            <consortium name="JGI Sequencing"/>
            <person name="King N."/>
            <person name="Westbrook M.J."/>
            <person name="Young S.L."/>
            <person name="Kuo A."/>
            <person name="Abedin M."/>
            <person name="Chapman J."/>
            <person name="Fairclough S."/>
            <person name="Hellsten U."/>
            <person name="Isogai Y."/>
            <person name="Letunic I."/>
            <person name="Marr M."/>
            <person name="Pincus D."/>
            <person name="Putnam N."/>
            <person name="Rokas A."/>
            <person name="Wright K.J."/>
            <person name="Zuzow R."/>
            <person name="Dirks W."/>
            <person name="Good M."/>
            <person name="Goodstein D."/>
            <person name="Lemons D."/>
            <person name="Li W."/>
            <person name="Lyons J.B."/>
            <person name="Morris A."/>
            <person name="Nichols S."/>
            <person name="Richter D.J."/>
            <person name="Salamov A."/>
            <person name="Bork P."/>
            <person name="Lim W.A."/>
            <person name="Manning G."/>
            <person name="Miller W.T."/>
            <person name="McGinnis W."/>
            <person name="Shapiro H."/>
            <person name="Tjian R."/>
            <person name="Grigoriev I.V."/>
            <person name="Rokhsar D."/>
        </authorList>
    </citation>
    <scope>NUCLEOTIDE SEQUENCE [LARGE SCALE GENOMIC DNA]</scope>
    <source>
        <strain evidence="4">MX1 / ATCC 50154</strain>
    </source>
</reference>
<organism evidence="3 4">
    <name type="scientific">Monosiga brevicollis</name>
    <name type="common">Choanoflagellate</name>
    <dbReference type="NCBI Taxonomy" id="81824"/>
    <lineage>
        <taxon>Eukaryota</taxon>
        <taxon>Choanoflagellata</taxon>
        <taxon>Craspedida</taxon>
        <taxon>Salpingoecidae</taxon>
        <taxon>Monosiga</taxon>
    </lineage>
</organism>
<feature type="domain" description="ENTH" evidence="2">
    <location>
        <begin position="16"/>
        <end position="151"/>
    </location>
</feature>
<dbReference type="GO" id="GO:0030276">
    <property type="term" value="F:clathrin binding"/>
    <property type="evidence" value="ECO:0000318"/>
    <property type="project" value="GO_Central"/>
</dbReference>
<feature type="region of interest" description="Disordered" evidence="1">
    <location>
        <begin position="385"/>
        <end position="422"/>
    </location>
</feature>
<dbReference type="InterPro" id="IPR008942">
    <property type="entry name" value="ENTH_VHS"/>
</dbReference>
<keyword evidence="4" id="KW-1185">Reference proteome</keyword>
<dbReference type="RefSeq" id="XP_001747283.1">
    <property type="nucleotide sequence ID" value="XM_001747231.1"/>
</dbReference>
<gene>
    <name evidence="3" type="ORF">MONBRDRAFT_33107</name>
</gene>
<feature type="compositionally biased region" description="Polar residues" evidence="1">
    <location>
        <begin position="200"/>
        <end position="211"/>
    </location>
</feature>
<dbReference type="InterPro" id="IPR013809">
    <property type="entry name" value="ENTH"/>
</dbReference>
<dbReference type="CDD" id="cd16989">
    <property type="entry name" value="ENTH_EpsinR"/>
    <property type="match status" value="1"/>
</dbReference>
<protein>
    <recommendedName>
        <fullName evidence="2">ENTH domain-containing protein</fullName>
    </recommendedName>
</protein>
<dbReference type="Proteomes" id="UP000001357">
    <property type="component" value="Unassembled WGS sequence"/>
</dbReference>
<dbReference type="GO" id="GO:0030125">
    <property type="term" value="C:clathrin vesicle coat"/>
    <property type="evidence" value="ECO:0000318"/>
    <property type="project" value="GO_Central"/>
</dbReference>
<dbReference type="Gene3D" id="1.25.40.90">
    <property type="match status" value="1"/>
</dbReference>
<dbReference type="PANTHER" id="PTHR12276">
    <property type="entry name" value="EPSIN/ENT-RELATED"/>
    <property type="match status" value="1"/>
</dbReference>
<feature type="compositionally biased region" description="Low complexity" evidence="1">
    <location>
        <begin position="400"/>
        <end position="422"/>
    </location>
</feature>
<dbReference type="SUPFAM" id="SSF48464">
    <property type="entry name" value="ENTH/VHS domain"/>
    <property type="match status" value="1"/>
</dbReference>
<dbReference type="GeneID" id="5892535"/>
<dbReference type="GO" id="GO:0005886">
    <property type="term" value="C:plasma membrane"/>
    <property type="evidence" value="ECO:0000318"/>
    <property type="project" value="GO_Central"/>
</dbReference>
<dbReference type="GO" id="GO:0005543">
    <property type="term" value="F:phospholipid binding"/>
    <property type="evidence" value="ECO:0000318"/>
    <property type="project" value="GO_Central"/>
</dbReference>
<feature type="region of interest" description="Disordered" evidence="1">
    <location>
        <begin position="154"/>
        <end position="242"/>
    </location>
</feature>
<accession>A9V3R3</accession>
<dbReference type="EMBL" id="CH991557">
    <property type="protein sequence ID" value="EDQ87750.1"/>
    <property type="molecule type" value="Genomic_DNA"/>
</dbReference>
<dbReference type="GO" id="GO:0006897">
    <property type="term" value="P:endocytosis"/>
    <property type="evidence" value="ECO:0000318"/>
    <property type="project" value="GO_Central"/>
</dbReference>
<evidence type="ECO:0000259" key="2">
    <source>
        <dbReference type="PROSITE" id="PS50942"/>
    </source>
</evidence>
<dbReference type="FunFam" id="1.25.40.90:FF:000006">
    <property type="entry name" value="Clathrin interactor 1"/>
    <property type="match status" value="1"/>
</dbReference>
<evidence type="ECO:0000313" key="4">
    <source>
        <dbReference type="Proteomes" id="UP000001357"/>
    </source>
</evidence>